<dbReference type="Proteomes" id="UP001589747">
    <property type="component" value="Unassembled WGS sequence"/>
</dbReference>
<dbReference type="RefSeq" id="WP_377502781.1">
    <property type="nucleotide sequence ID" value="NZ_JBHMDO010000054.1"/>
</dbReference>
<organism evidence="1 2">
    <name type="scientific">Paenibacillus aurantiacus</name>
    <dbReference type="NCBI Taxonomy" id="1936118"/>
    <lineage>
        <taxon>Bacteria</taxon>
        <taxon>Bacillati</taxon>
        <taxon>Bacillota</taxon>
        <taxon>Bacilli</taxon>
        <taxon>Bacillales</taxon>
        <taxon>Paenibacillaceae</taxon>
        <taxon>Paenibacillus</taxon>
    </lineage>
</organism>
<accession>A0ABV5L0B3</accession>
<comment type="caution">
    <text evidence="1">The sequence shown here is derived from an EMBL/GenBank/DDBJ whole genome shotgun (WGS) entry which is preliminary data.</text>
</comment>
<name>A0ABV5L0B3_9BACL</name>
<dbReference type="EMBL" id="JBHMDO010000054">
    <property type="protein sequence ID" value="MFB9330929.1"/>
    <property type="molecule type" value="Genomic_DNA"/>
</dbReference>
<keyword evidence="2" id="KW-1185">Reference proteome</keyword>
<protein>
    <submittedName>
        <fullName evidence="1">Uncharacterized protein</fullName>
    </submittedName>
</protein>
<sequence length="274" mass="32259">MIKVDIQLIELKKIKPYRLKKVAEKTIETRKRIIEKSDQCFIALTVQKDTKGDFYWLIHDDEDYLAYCRTAGRDSVYCNVRPALNETERKIEKLKTMNMPRTTKWIDQHELISELKEEMTLSDIERRSGVAESKLKKFEFHKDVPSCYIDTANQKGEHHGILNRIAKLYLGEPLSKYLYERASLFSGNSYRLKHDQLTQVEQMVEAPGFTSLDIDDQLKLMKRATEFQAILESTWQNDINAILSSYRPPRSKRFIVNVSSKSKRKRMKRNETRT</sequence>
<proteinExistence type="predicted"/>
<gene>
    <name evidence="1" type="ORF">ACFFSY_33745</name>
</gene>
<evidence type="ECO:0000313" key="1">
    <source>
        <dbReference type="EMBL" id="MFB9330929.1"/>
    </source>
</evidence>
<reference evidence="1 2" key="1">
    <citation type="submission" date="2024-09" db="EMBL/GenBank/DDBJ databases">
        <authorList>
            <person name="Sun Q."/>
            <person name="Mori K."/>
        </authorList>
    </citation>
    <scope>NUCLEOTIDE SEQUENCE [LARGE SCALE GENOMIC DNA]</scope>
    <source>
        <strain evidence="1 2">TISTR 2452</strain>
    </source>
</reference>
<evidence type="ECO:0000313" key="2">
    <source>
        <dbReference type="Proteomes" id="UP001589747"/>
    </source>
</evidence>